<dbReference type="RefSeq" id="WP_004244104.1">
    <property type="nucleotide sequence ID" value="NZ_ABFDCH020000004.1"/>
</dbReference>
<reference evidence="6" key="3">
    <citation type="submission" date="2023-06" db="EMBL/GenBank/DDBJ databases">
        <authorList>
            <consortium name="Clinical and Environmental Microbiology Branch: Whole genome sequencing antimicrobial resistance pathogens in the healthcare setting"/>
        </authorList>
    </citation>
    <scope>NUCLEOTIDE SEQUENCE</scope>
    <source>
        <strain evidence="6">Microbial</strain>
    </source>
</reference>
<evidence type="ECO:0000313" key="6">
    <source>
        <dbReference type="EMBL" id="EKW9775165.1"/>
    </source>
</evidence>
<organism evidence="6 10">
    <name type="scientific">Proteus mirabilis</name>
    <dbReference type="NCBI Taxonomy" id="584"/>
    <lineage>
        <taxon>Bacteria</taxon>
        <taxon>Pseudomonadati</taxon>
        <taxon>Pseudomonadota</taxon>
        <taxon>Gammaproteobacteria</taxon>
        <taxon>Enterobacterales</taxon>
        <taxon>Morganellaceae</taxon>
        <taxon>Proteus</taxon>
    </lineage>
</organism>
<dbReference type="GO" id="GO:0045182">
    <property type="term" value="F:translation regulator activity"/>
    <property type="evidence" value="ECO:0007669"/>
    <property type="project" value="InterPro"/>
</dbReference>
<dbReference type="HAMAP" id="MF_01332">
    <property type="entry name" value="SecM"/>
    <property type="match status" value="1"/>
</dbReference>
<keyword evidence="2" id="KW-0732">Signal</keyword>
<dbReference type="STRING" id="584.AOUC001_04470"/>
<dbReference type="GO" id="GO:0042597">
    <property type="term" value="C:periplasmic space"/>
    <property type="evidence" value="ECO:0007669"/>
    <property type="project" value="UniProtKB-SubCell"/>
</dbReference>
<dbReference type="NCBIfam" id="NF002799">
    <property type="entry name" value="PRK02943.1-1"/>
    <property type="match status" value="1"/>
</dbReference>
<name>A0A1Z1STD3_PROMI</name>
<evidence type="ECO:0000256" key="3">
    <source>
        <dbReference type="ARBA" id="ARBA00022764"/>
    </source>
</evidence>
<dbReference type="AlphaFoldDB" id="A0A1Z1STD3"/>
<dbReference type="Proteomes" id="UP001171165">
    <property type="component" value="Unassembled WGS sequence"/>
</dbReference>
<evidence type="ECO:0000313" key="8">
    <source>
        <dbReference type="Proteomes" id="UP000195540"/>
    </source>
</evidence>
<dbReference type="GO" id="GO:0005829">
    <property type="term" value="C:cytosol"/>
    <property type="evidence" value="ECO:0007669"/>
    <property type="project" value="UniProtKB-SubCell"/>
</dbReference>
<evidence type="ECO:0000313" key="7">
    <source>
        <dbReference type="EMBL" id="SPZ04389.1"/>
    </source>
</evidence>
<keyword evidence="3 4" id="KW-0574">Periplasm</keyword>
<dbReference type="Proteomes" id="UP000251485">
    <property type="component" value="Unassembled WGS sequence"/>
</dbReference>
<dbReference type="EMBL" id="CP021694">
    <property type="protein sequence ID" value="ARX34000.1"/>
    <property type="molecule type" value="Genomic_DNA"/>
</dbReference>
<keyword evidence="1 4" id="KW-0963">Cytoplasm</keyword>
<dbReference type="EMBL" id="ABKSPD020000002">
    <property type="protein sequence ID" value="EKW9775165.1"/>
    <property type="molecule type" value="Genomic_DNA"/>
</dbReference>
<comment type="function">
    <text evidence="4">Regulates secA expression by translational coupling of the secM secA operon. Translational pausing at a specific Pro residue 5 residues before the end of the protein may allow disruption of a mRNA repressor helix that normally suppresses secA translation initiation.</text>
</comment>
<comment type="similarity">
    <text evidence="4">Belongs to the SecM family.</text>
</comment>
<dbReference type="Proteomes" id="UP000195540">
    <property type="component" value="Chromosome"/>
</dbReference>
<evidence type="ECO:0000256" key="1">
    <source>
        <dbReference type="ARBA" id="ARBA00022490"/>
    </source>
</evidence>
<protein>
    <recommendedName>
        <fullName evidence="4">Secretion monitor</fullName>
    </recommendedName>
</protein>
<dbReference type="Pfam" id="PF06558">
    <property type="entry name" value="SecM"/>
    <property type="match status" value="1"/>
</dbReference>
<evidence type="ECO:0000313" key="10">
    <source>
        <dbReference type="Proteomes" id="UP001171165"/>
    </source>
</evidence>
<dbReference type="OMA" id="NYWQQHA"/>
<evidence type="ECO:0000256" key="2">
    <source>
        <dbReference type="ARBA" id="ARBA00022729"/>
    </source>
</evidence>
<reference evidence="5 8" key="1">
    <citation type="submission" date="2017-05" db="EMBL/GenBank/DDBJ databases">
        <title>Whole genome sequencing of Proteus mirabilis AR_0155.</title>
        <authorList>
            <person name="Conlan S."/>
            <person name="Thomas P.J."/>
            <person name="Mullikin J."/>
            <person name="Frank K.M."/>
            <person name="Segre J.A."/>
        </authorList>
    </citation>
    <scope>NUCLEOTIDE SEQUENCE [LARGE SCALE GENOMIC DNA]</scope>
    <source>
        <strain evidence="5 8">AR_0155</strain>
    </source>
</reference>
<dbReference type="OrthoDB" id="6495450at2"/>
<dbReference type="KEGG" id="pvl:AOB99_12140"/>
<proteinExistence type="inferred from homology"/>
<comment type="subcellular location">
    <subcellularLocation>
        <location evidence="4">Cytoplasm</location>
        <location evidence="4">Cytosol</location>
    </subcellularLocation>
    <subcellularLocation>
        <location evidence="4">Periplasm</location>
    </subcellularLocation>
    <text evidence="4">The active form is cytosolic, while the periplasmic form is rapidly degraded, mainly by the tail-specific protease.</text>
</comment>
<evidence type="ECO:0000256" key="4">
    <source>
        <dbReference type="HAMAP-Rule" id="MF_01332"/>
    </source>
</evidence>
<gene>
    <name evidence="4 6" type="primary">secM</name>
    <name evidence="5" type="ORF">AM402_07480</name>
    <name evidence="7" type="ORF">NCTC10975_05262</name>
    <name evidence="6" type="ORF">PW210_000954</name>
</gene>
<accession>A0A1Z1STD3</accession>
<evidence type="ECO:0000313" key="5">
    <source>
        <dbReference type="EMBL" id="ARX34000.1"/>
    </source>
</evidence>
<dbReference type="GeneID" id="6802852"/>
<dbReference type="EMBL" id="UAUE01000040">
    <property type="protein sequence ID" value="SPZ04389.1"/>
    <property type="molecule type" value="Genomic_DNA"/>
</dbReference>
<reference evidence="7 9" key="2">
    <citation type="submission" date="2018-06" db="EMBL/GenBank/DDBJ databases">
        <authorList>
            <consortium name="Pathogen Informatics"/>
            <person name="Doyle S."/>
        </authorList>
    </citation>
    <scope>NUCLEOTIDE SEQUENCE [LARGE SCALE GENOMIC DNA]</scope>
    <source>
        <strain evidence="7 9">NCTC10975</strain>
    </source>
</reference>
<sequence>MSIINFWRQFGRRYFWSHLLLGMVAAGIGMPSLVSAHAENPSQTDTPSSQNRQSQALIAFDNLFLRQSVQNPASSFTFNYWQQHAVKNVIKQLSFAFTIHSPELMVKAKDEPSPVANVAEVMLDTLYALLTQAPSSTLVNLPISRGVLTENRISYHTGLWLAQIRGIRAGPYLTA</sequence>
<evidence type="ECO:0000313" key="9">
    <source>
        <dbReference type="Proteomes" id="UP000251485"/>
    </source>
</evidence>
<dbReference type="InterPro" id="IPR009502">
    <property type="entry name" value="SecM"/>
</dbReference>